<keyword evidence="5 6" id="KW-0520">NAD</keyword>
<comment type="caution">
    <text evidence="7">The sequence shown here is derived from an EMBL/GenBank/DDBJ whole genome shotgun (WGS) entry which is preliminary data.</text>
</comment>
<evidence type="ECO:0000313" key="7">
    <source>
        <dbReference type="EMBL" id="KRT35567.1"/>
    </source>
</evidence>
<dbReference type="STRING" id="592015.HMPREF1705_02800"/>
<comment type="cofactor">
    <cofactor evidence="6">
        <name>Fe(2+)</name>
        <dbReference type="ChEBI" id="CHEBI:29033"/>
    </cofactor>
</comment>
<keyword evidence="1 6" id="KW-0808">Transferase</keyword>
<evidence type="ECO:0000313" key="8">
    <source>
        <dbReference type="Proteomes" id="UP000005273"/>
    </source>
</evidence>
<accession>A0A0T5XB21</accession>
<dbReference type="UniPathway" id="UPA00060"/>
<dbReference type="GO" id="GO:0009228">
    <property type="term" value="P:thiamine biosynthetic process"/>
    <property type="evidence" value="ECO:0007669"/>
    <property type="project" value="UniProtKB-KW"/>
</dbReference>
<dbReference type="InterPro" id="IPR022828">
    <property type="entry name" value="Thi4_prok"/>
</dbReference>
<dbReference type="PANTHER" id="PTHR43422:SF3">
    <property type="entry name" value="THIAMINE THIAZOLE SYNTHASE"/>
    <property type="match status" value="1"/>
</dbReference>
<comment type="pathway">
    <text evidence="6">Cofactor biosynthesis; thiamine diphosphate biosynthesis.</text>
</comment>
<dbReference type="GO" id="GO:0016763">
    <property type="term" value="F:pentosyltransferase activity"/>
    <property type="evidence" value="ECO:0007669"/>
    <property type="project" value="UniProtKB-UniRule"/>
</dbReference>
<dbReference type="InterPro" id="IPR002922">
    <property type="entry name" value="Thi4_fam"/>
</dbReference>
<dbReference type="eggNOG" id="COG1635">
    <property type="taxonomic scope" value="Bacteria"/>
</dbReference>
<feature type="binding site" description="in other chain" evidence="6">
    <location>
        <position position="63"/>
    </location>
    <ligand>
        <name>NAD(+)</name>
        <dbReference type="ChEBI" id="CHEBI:57540"/>
        <note>ligand shared between two adjacent protomers</note>
    </ligand>
</feature>
<comment type="caution">
    <text evidence="6">Lacks conserved residue(s) required for the propagation of feature annotation.</text>
</comment>
<dbReference type="NCBIfam" id="TIGR00292">
    <property type="entry name" value="sulfide-dependent adenosine diphosphate thiazole synthase"/>
    <property type="match status" value="1"/>
</dbReference>
<gene>
    <name evidence="6" type="primary">thi4</name>
    <name evidence="7" type="ORF">HMPREF1705_02800</name>
</gene>
<evidence type="ECO:0000256" key="5">
    <source>
        <dbReference type="ARBA" id="ARBA00023027"/>
    </source>
</evidence>
<evidence type="ECO:0000256" key="4">
    <source>
        <dbReference type="ARBA" id="ARBA00023004"/>
    </source>
</evidence>
<comment type="function">
    <text evidence="6">Involved in the biosynthesis of the thiazole moiety of thiamine. Catalyzes the conversion of NAD and glycine to adenosine diphosphate 5-(2-hydroxyethyl)-4-methylthiazole-2-carboxylate (ADT), an adenylated thiazole intermediate, using free sulfide as a source of sulfur.</text>
</comment>
<dbReference type="SUPFAM" id="SSF51905">
    <property type="entry name" value="FAD/NAD(P)-binding domain"/>
    <property type="match status" value="1"/>
</dbReference>
<keyword evidence="2 6" id="KW-0479">Metal-binding</keyword>
<evidence type="ECO:0000256" key="2">
    <source>
        <dbReference type="ARBA" id="ARBA00022723"/>
    </source>
</evidence>
<feature type="binding site" description="in other chain" evidence="6">
    <location>
        <position position="128"/>
    </location>
    <ligand>
        <name>NAD(+)</name>
        <dbReference type="ChEBI" id="CHEBI:57540"/>
        <note>ligand shared between two adjacent protomers</note>
    </ligand>
</feature>
<feature type="binding site" evidence="6">
    <location>
        <begin position="155"/>
        <end position="157"/>
    </location>
    <ligand>
        <name>NAD(+)</name>
        <dbReference type="ChEBI" id="CHEBI:57540"/>
        <note>ligand shared between two adjacent protomers</note>
    </ligand>
</feature>
<dbReference type="HAMAP" id="MF_00304">
    <property type="entry name" value="Thi4"/>
    <property type="match status" value="1"/>
</dbReference>
<comment type="catalytic activity">
    <reaction evidence="6">
        <text>hydrogen sulfide + glycine + NAD(+) = ADP-5-ethyl-4-methylthiazole-2-carboxylate + nicotinamide + 3 H2O + H(+)</text>
        <dbReference type="Rhea" id="RHEA:55704"/>
        <dbReference type="ChEBI" id="CHEBI:15377"/>
        <dbReference type="ChEBI" id="CHEBI:15378"/>
        <dbReference type="ChEBI" id="CHEBI:17154"/>
        <dbReference type="ChEBI" id="CHEBI:29919"/>
        <dbReference type="ChEBI" id="CHEBI:57305"/>
        <dbReference type="ChEBI" id="CHEBI:57540"/>
        <dbReference type="ChEBI" id="CHEBI:139151"/>
        <dbReference type="EC" id="2.4.2.59"/>
    </reaction>
</comment>
<feature type="binding site" description="in other chain" evidence="6">
    <location>
        <position position="36"/>
    </location>
    <ligand>
        <name>NAD(+)</name>
        <dbReference type="ChEBI" id="CHEBI:57540"/>
        <note>ligand shared between two adjacent protomers</note>
    </ligand>
</feature>
<proteinExistence type="inferred from homology"/>
<keyword evidence="3 6" id="KW-0784">Thiamine biosynthesis</keyword>
<dbReference type="Pfam" id="PF01946">
    <property type="entry name" value="Thi4"/>
    <property type="match status" value="1"/>
</dbReference>
<dbReference type="EMBL" id="ACJX03000001">
    <property type="protein sequence ID" value="KRT35567.1"/>
    <property type="molecule type" value="Genomic_DNA"/>
</dbReference>
<comment type="similarity">
    <text evidence="6">Belongs to the THI4 family.</text>
</comment>
<dbReference type="PRINTS" id="PR00420">
    <property type="entry name" value="RNGMNOXGNASE"/>
</dbReference>
<dbReference type="Gene3D" id="3.50.50.60">
    <property type="entry name" value="FAD/NAD(P)-binding domain"/>
    <property type="match status" value="1"/>
</dbReference>
<feature type="binding site" evidence="6">
    <location>
        <position position="157"/>
    </location>
    <ligand>
        <name>Fe cation</name>
        <dbReference type="ChEBI" id="CHEBI:24875"/>
        <note>ligand shared between two adjacent protomers</note>
    </ligand>
</feature>
<evidence type="ECO:0000256" key="1">
    <source>
        <dbReference type="ARBA" id="ARBA00022679"/>
    </source>
</evidence>
<dbReference type="RefSeq" id="WP_009201728.1">
    <property type="nucleotide sequence ID" value="NZ_ACJX03000001.1"/>
</dbReference>
<dbReference type="OrthoDB" id="9806565at2"/>
<evidence type="ECO:0000256" key="6">
    <source>
        <dbReference type="HAMAP-Rule" id="MF_00304"/>
    </source>
</evidence>
<dbReference type="EC" id="2.4.2.59" evidence="6"/>
<evidence type="ECO:0000256" key="3">
    <source>
        <dbReference type="ARBA" id="ARBA00022977"/>
    </source>
</evidence>
<reference evidence="8" key="1">
    <citation type="submission" date="2012-09" db="EMBL/GenBank/DDBJ databases">
        <authorList>
            <person name="Weinstock G."/>
            <person name="Sodergren E."/>
            <person name="Clifton S."/>
            <person name="Fulton L."/>
            <person name="Fulton B."/>
            <person name="Courtney L."/>
            <person name="Fronick C."/>
            <person name="Harrison M."/>
            <person name="Strong C."/>
            <person name="Farmer C."/>
            <person name="Delehaunty K."/>
            <person name="Markovic C."/>
            <person name="Hall O."/>
            <person name="Minx P."/>
            <person name="Tomlinson C."/>
            <person name="Mitreva M."/>
            <person name="Nelson J."/>
            <person name="Hou S."/>
            <person name="Wollam A."/>
            <person name="Pepin K.H."/>
            <person name="Johnson M."/>
            <person name="Bhonagiri V."/>
            <person name="Nash W.E."/>
            <person name="Suruliraj S."/>
            <person name="Warren W."/>
            <person name="Chinwalla A."/>
            <person name="Mardis E.R."/>
            <person name="Wilson R.K."/>
        </authorList>
    </citation>
    <scope>NUCLEOTIDE SEQUENCE [LARGE SCALE GENOMIC DNA]</scope>
    <source>
        <strain evidence="8">OS1</strain>
    </source>
</reference>
<organism evidence="7 8">
    <name type="scientific">Acetomicrobium hydrogeniformans ATCC BAA-1850</name>
    <dbReference type="NCBI Taxonomy" id="592015"/>
    <lineage>
        <taxon>Bacteria</taxon>
        <taxon>Thermotogati</taxon>
        <taxon>Synergistota</taxon>
        <taxon>Synergistia</taxon>
        <taxon>Synergistales</taxon>
        <taxon>Acetomicrobiaceae</taxon>
        <taxon>Acetomicrobium</taxon>
    </lineage>
</organism>
<dbReference type="GO" id="GO:0005506">
    <property type="term" value="F:iron ion binding"/>
    <property type="evidence" value="ECO:0007669"/>
    <property type="project" value="UniProtKB-UniRule"/>
</dbReference>
<feature type="binding site" description="in other chain" evidence="6">
    <location>
        <position position="172"/>
    </location>
    <ligand>
        <name>Fe cation</name>
        <dbReference type="ChEBI" id="CHEBI:24875"/>
        <note>ligand shared between two adjacent protomers</note>
    </ligand>
</feature>
<dbReference type="Proteomes" id="UP000005273">
    <property type="component" value="Unassembled WGS sequence"/>
</dbReference>
<dbReference type="InterPro" id="IPR036188">
    <property type="entry name" value="FAD/NAD-bd_sf"/>
</dbReference>
<dbReference type="GO" id="GO:0052837">
    <property type="term" value="P:thiazole biosynthetic process"/>
    <property type="evidence" value="ECO:0007669"/>
    <property type="project" value="UniProtKB-UniRule"/>
</dbReference>
<feature type="binding site" description="in other chain" evidence="6">
    <location>
        <position position="226"/>
    </location>
    <ligand>
        <name>NAD(+)</name>
        <dbReference type="ChEBI" id="CHEBI:57540"/>
        <note>ligand shared between two adjacent protomers</note>
    </ligand>
</feature>
<dbReference type="PANTHER" id="PTHR43422">
    <property type="entry name" value="THIAMINE THIAZOLE SYNTHASE"/>
    <property type="match status" value="1"/>
</dbReference>
<feature type="binding site" evidence="6">
    <location>
        <position position="236"/>
    </location>
    <ligand>
        <name>glycine</name>
        <dbReference type="ChEBI" id="CHEBI:57305"/>
    </ligand>
</feature>
<feature type="binding site" description="in other chain" evidence="6">
    <location>
        <begin position="55"/>
        <end position="56"/>
    </location>
    <ligand>
        <name>NAD(+)</name>
        <dbReference type="ChEBI" id="CHEBI:57540"/>
        <note>ligand shared between two adjacent protomers</note>
    </ligand>
</feature>
<dbReference type="AlphaFoldDB" id="A0A0T5XB21"/>
<sequence>MKLDELVITKAIVEGYFKKLMNCLELDVAIVGGGPSGLVAALELAKAGKKVALYERKLSVGGGMWGGGMLFNEIVIQHEAKEILEGVGVNVRPYEVEGYYTADSVEAVSTLTSKAVKAGATIFNALSVEDVVVDDEERINGLVVNWTAVEMAGLHVDPLSIHCKYVIDATGHDTEVVRVVARKMPGRLFTATGNIEGEKFMSPDRAEKLTIVNTREVFPGLYVAGMAANATFGGPRMGPIFGGMLLSGAKAAREILSKI</sequence>
<dbReference type="GO" id="GO:0009229">
    <property type="term" value="P:thiamine diphosphate biosynthetic process"/>
    <property type="evidence" value="ECO:0007669"/>
    <property type="project" value="UniProtKB-UniRule"/>
</dbReference>
<protein>
    <recommendedName>
        <fullName evidence="6">Thiamine thiazole synthase</fullName>
        <ecNumber evidence="6">2.4.2.59</ecNumber>
    </recommendedName>
</protein>
<name>A0A0T5XB21_9BACT</name>
<comment type="subunit">
    <text evidence="6">Homooctamer; tetramer of dimers.</text>
</comment>
<keyword evidence="8" id="KW-1185">Reference proteome</keyword>
<keyword evidence="4 6" id="KW-0408">Iron</keyword>